<evidence type="ECO:0000259" key="11">
    <source>
        <dbReference type="PROSITE" id="PS50262"/>
    </source>
</evidence>
<organism evidence="12 13">
    <name type="scientific">Hydra vulgaris</name>
    <name type="common">Hydra</name>
    <name type="synonym">Hydra attenuata</name>
    <dbReference type="NCBI Taxonomy" id="6087"/>
    <lineage>
        <taxon>Eukaryota</taxon>
        <taxon>Metazoa</taxon>
        <taxon>Cnidaria</taxon>
        <taxon>Hydrozoa</taxon>
        <taxon>Hydroidolina</taxon>
        <taxon>Anthoathecata</taxon>
        <taxon>Aplanulata</taxon>
        <taxon>Hydridae</taxon>
        <taxon>Hydra</taxon>
    </lineage>
</organism>
<name>A0ABM4B5E6_HYDVU</name>
<keyword evidence="5 9" id="KW-0297">G-protein coupled receptor</keyword>
<keyword evidence="3 9" id="KW-0812">Transmembrane</keyword>
<dbReference type="RefSeq" id="XP_065644055.1">
    <property type="nucleotide sequence ID" value="XM_065787983.1"/>
</dbReference>
<keyword evidence="7 9" id="KW-0675">Receptor</keyword>
<evidence type="ECO:0000256" key="4">
    <source>
        <dbReference type="ARBA" id="ARBA00022989"/>
    </source>
</evidence>
<evidence type="ECO:0000313" key="12">
    <source>
        <dbReference type="Proteomes" id="UP001652625"/>
    </source>
</evidence>
<feature type="transmembrane region" description="Helical" evidence="10">
    <location>
        <begin position="12"/>
        <end position="31"/>
    </location>
</feature>
<accession>A0ABM4B5E6</accession>
<dbReference type="Pfam" id="PF00001">
    <property type="entry name" value="7tm_1"/>
    <property type="match status" value="1"/>
</dbReference>
<dbReference type="PANTHER" id="PTHR24230">
    <property type="entry name" value="G-PROTEIN COUPLED RECEPTOR"/>
    <property type="match status" value="1"/>
</dbReference>
<evidence type="ECO:0000256" key="3">
    <source>
        <dbReference type="ARBA" id="ARBA00022692"/>
    </source>
</evidence>
<dbReference type="CDD" id="cd00637">
    <property type="entry name" value="7tm_classA_rhodopsin-like"/>
    <property type="match status" value="1"/>
</dbReference>
<dbReference type="PROSITE" id="PS50262">
    <property type="entry name" value="G_PROTEIN_RECEP_F1_2"/>
    <property type="match status" value="1"/>
</dbReference>
<evidence type="ECO:0000256" key="6">
    <source>
        <dbReference type="ARBA" id="ARBA00023136"/>
    </source>
</evidence>
<feature type="transmembrane region" description="Helical" evidence="10">
    <location>
        <begin position="72"/>
        <end position="97"/>
    </location>
</feature>
<comment type="similarity">
    <text evidence="9">Belongs to the G-protein coupled receptor 1 family.</text>
</comment>
<sequence>MWHLVIRSTFYAFFFIFGLVGNIFVISLYIFKMKQSHFRWLVIHHALSDTLWVTVSFMHILHLLFNNGKWNIGVFMCKFLTFIGPLTVNVSAWILCLMGYERYRAICRPFSRRFSRKIIHKSVAVCWVICIGLNFVLIWRLNVVDGKCYPVFKSHTEYVLNVLMTFMANSVIPIVLLFYYLLCVIVTFRKRAIYINNIKRFKSSIIVGSSIFHFNANDSIEIKPNVSEKSKLNANDSIEIKPNVSEKRLSIRGIPKTLERLSTREAIIPESELLNMSCTSGPTFDSSETVQTLSATNGKIKRQVVSLSMHSVDIFQPNEALFFNRRNKRHCVSNYDQIPSENFPSAIKLPPRSNSCQNYSTVNHVFSLGRASTGSFPKYEFSANRSSRTSITSISRRRQSIQNLLIKMNKKKDSFTEIANIRIKDLRDRATVNILLFTAVVFFLSTFPYTAFDIAISILQKDTFIGVGKSECKTTLEVVKEWLYILLLSRSVMNVFINCGKFSYIYQYAIKLLRCTQRRSNQSATK</sequence>
<evidence type="ECO:0000256" key="1">
    <source>
        <dbReference type="ARBA" id="ARBA00004651"/>
    </source>
</evidence>
<feature type="transmembrane region" description="Helical" evidence="10">
    <location>
        <begin position="158"/>
        <end position="182"/>
    </location>
</feature>
<reference evidence="13" key="2">
    <citation type="submission" date="2025-08" db="UniProtKB">
        <authorList>
            <consortium name="RefSeq"/>
        </authorList>
    </citation>
    <scope>IDENTIFICATION</scope>
</reference>
<feature type="transmembrane region" description="Helical" evidence="10">
    <location>
        <begin position="38"/>
        <end position="60"/>
    </location>
</feature>
<dbReference type="PRINTS" id="PR00237">
    <property type="entry name" value="GPCRRHODOPSN"/>
</dbReference>
<dbReference type="SUPFAM" id="SSF81321">
    <property type="entry name" value="Family A G protein-coupled receptor-like"/>
    <property type="match status" value="1"/>
</dbReference>
<keyword evidence="4 10" id="KW-1133">Transmembrane helix</keyword>
<evidence type="ECO:0000256" key="2">
    <source>
        <dbReference type="ARBA" id="ARBA00022475"/>
    </source>
</evidence>
<dbReference type="GeneID" id="124810265"/>
<feature type="transmembrane region" description="Helical" evidence="10">
    <location>
        <begin position="432"/>
        <end position="452"/>
    </location>
</feature>
<gene>
    <name evidence="13" type="primary">LOC124810265</name>
</gene>
<evidence type="ECO:0000256" key="9">
    <source>
        <dbReference type="RuleBase" id="RU000688"/>
    </source>
</evidence>
<feature type="transmembrane region" description="Helical" evidence="10">
    <location>
        <begin position="118"/>
        <end position="138"/>
    </location>
</feature>
<keyword evidence="12" id="KW-1185">Reference proteome</keyword>
<feature type="domain" description="G-protein coupled receptors family 1 profile" evidence="11">
    <location>
        <begin position="21"/>
        <end position="498"/>
    </location>
</feature>
<dbReference type="PANTHER" id="PTHR24230:SF75">
    <property type="entry name" value="RELAXIN FAMILY PEPTIDE RECEPTOR 3"/>
    <property type="match status" value="1"/>
</dbReference>
<evidence type="ECO:0000256" key="7">
    <source>
        <dbReference type="ARBA" id="ARBA00023170"/>
    </source>
</evidence>
<dbReference type="Proteomes" id="UP001652625">
    <property type="component" value="Chromosome 01"/>
</dbReference>
<keyword evidence="8 9" id="KW-0807">Transducer</keyword>
<evidence type="ECO:0000313" key="13">
    <source>
        <dbReference type="RefSeq" id="XP_065644055.1"/>
    </source>
</evidence>
<dbReference type="Gene3D" id="1.20.1070.10">
    <property type="entry name" value="Rhodopsin 7-helix transmembrane proteins"/>
    <property type="match status" value="2"/>
</dbReference>
<comment type="subcellular location">
    <subcellularLocation>
        <location evidence="1">Cell membrane</location>
        <topology evidence="1">Multi-pass membrane protein</topology>
    </subcellularLocation>
</comment>
<evidence type="ECO:0000256" key="8">
    <source>
        <dbReference type="ARBA" id="ARBA00023224"/>
    </source>
</evidence>
<dbReference type="InterPro" id="IPR017452">
    <property type="entry name" value="GPCR_Rhodpsn_7TM"/>
</dbReference>
<keyword evidence="2" id="KW-1003">Cell membrane</keyword>
<dbReference type="InterPro" id="IPR000276">
    <property type="entry name" value="GPCR_Rhodpsn"/>
</dbReference>
<dbReference type="PROSITE" id="PS00237">
    <property type="entry name" value="G_PROTEIN_RECEP_F1_1"/>
    <property type="match status" value="1"/>
</dbReference>
<keyword evidence="6 10" id="KW-0472">Membrane</keyword>
<evidence type="ECO:0000256" key="10">
    <source>
        <dbReference type="SAM" id="Phobius"/>
    </source>
</evidence>
<protein>
    <submittedName>
        <fullName evidence="13">Dopamine receptor 2</fullName>
    </submittedName>
</protein>
<reference evidence="12" key="1">
    <citation type="submission" date="2025-05" db="UniProtKB">
        <authorList>
            <consortium name="RefSeq"/>
        </authorList>
    </citation>
    <scope>NUCLEOTIDE SEQUENCE [LARGE SCALE GENOMIC DNA]</scope>
</reference>
<evidence type="ECO:0000256" key="5">
    <source>
        <dbReference type="ARBA" id="ARBA00023040"/>
    </source>
</evidence>
<proteinExistence type="inferred from homology"/>